<accession>F1T7X2</accession>
<proteinExistence type="predicted"/>
<evidence type="ECO:0000313" key="2">
    <source>
        <dbReference type="Proteomes" id="UP000003860"/>
    </source>
</evidence>
<comment type="caution">
    <text evidence="1">The sequence shown here is derived from an EMBL/GenBank/DDBJ whole genome shotgun (WGS) entry which is preliminary data.</text>
</comment>
<dbReference type="AlphaFoldDB" id="F1T7X2"/>
<organism evidence="1 2">
    <name type="scientific">Ruminiclostridium papyrosolvens DSM 2782</name>
    <dbReference type="NCBI Taxonomy" id="588581"/>
    <lineage>
        <taxon>Bacteria</taxon>
        <taxon>Bacillati</taxon>
        <taxon>Bacillota</taxon>
        <taxon>Clostridia</taxon>
        <taxon>Eubacteriales</taxon>
        <taxon>Oscillospiraceae</taxon>
        <taxon>Ruminiclostridium</taxon>
    </lineage>
</organism>
<dbReference type="Proteomes" id="UP000003860">
    <property type="component" value="Unassembled WGS sequence"/>
</dbReference>
<gene>
    <name evidence="1" type="ORF">Cpap_4006</name>
</gene>
<protein>
    <submittedName>
        <fullName evidence="1">Uncharacterized protein</fullName>
    </submittedName>
</protein>
<sequence length="128" mass="14946">MGNASKRIEDLLPRDEIDRIIEELTIEEIVLTAYDGWIYGAKTGYAELNLKTGELETGSLDTGGFYASDDYVYVVLYKIDSTTDVVTEDKADEFDDYVLEEMFDWVELDKQKIENELDYIYQYYNSYH</sequence>
<keyword evidence="2" id="KW-1185">Reference proteome</keyword>
<dbReference type="RefSeq" id="WP_004616385.1">
    <property type="nucleotide sequence ID" value="NZ_ACXX02000001.1"/>
</dbReference>
<reference evidence="1" key="2">
    <citation type="submission" date="2011-01" db="EMBL/GenBank/DDBJ databases">
        <title>The Non-contiguous Finished genome of Clostridium papyrosolvens.</title>
        <authorList>
            <person name="Lucas S."/>
            <person name="Copeland A."/>
            <person name="Lapidus A."/>
            <person name="Cheng J.-F."/>
            <person name="Goodwin L."/>
            <person name="Pitluck S."/>
            <person name="Misra M."/>
            <person name="Chertkov O."/>
            <person name="Detter J.C."/>
            <person name="Han C."/>
            <person name="Tapia R."/>
            <person name="Land M."/>
            <person name="Hauser L."/>
            <person name="Kyrpides N."/>
            <person name="Ivanova N."/>
            <person name="Pagani I."/>
            <person name="Mouttaki H."/>
            <person name="He Z."/>
            <person name="Zhou J."/>
            <person name="Hemme C.L."/>
            <person name="Woyke T."/>
        </authorList>
    </citation>
    <scope>NUCLEOTIDE SEQUENCE [LARGE SCALE GENOMIC DNA]</scope>
    <source>
        <strain evidence="1">DSM 2782</strain>
    </source>
</reference>
<dbReference type="eggNOG" id="ENOG502ZIG6">
    <property type="taxonomic scope" value="Bacteria"/>
</dbReference>
<dbReference type="EMBL" id="ACXX02000001">
    <property type="protein sequence ID" value="EGD49570.1"/>
    <property type="molecule type" value="Genomic_DNA"/>
</dbReference>
<dbReference type="STRING" id="588581.Cpap_4006"/>
<reference evidence="1" key="1">
    <citation type="submission" date="2009-07" db="EMBL/GenBank/DDBJ databases">
        <authorList>
            <consortium name="US DOE Joint Genome Institute (JGI-PGF)"/>
            <person name="Lucas S."/>
            <person name="Copeland A."/>
            <person name="Lapidus A."/>
            <person name="Glavina del Rio T."/>
            <person name="Tice H."/>
            <person name="Bruce D."/>
            <person name="Goodwin L."/>
            <person name="Pitluck S."/>
            <person name="Larimer F."/>
            <person name="Land M.L."/>
            <person name="Mouttaki H."/>
            <person name="He Z."/>
            <person name="Zhou J."/>
            <person name="Hemme C.L."/>
        </authorList>
    </citation>
    <scope>NUCLEOTIDE SEQUENCE [LARGE SCALE GENOMIC DNA]</scope>
    <source>
        <strain evidence="1">DSM 2782</strain>
    </source>
</reference>
<name>F1T7X2_9FIRM</name>
<evidence type="ECO:0000313" key="1">
    <source>
        <dbReference type="EMBL" id="EGD49570.1"/>
    </source>
</evidence>